<organism evidence="1 2">
    <name type="scientific">Smallanthus sonchifolius</name>
    <dbReference type="NCBI Taxonomy" id="185202"/>
    <lineage>
        <taxon>Eukaryota</taxon>
        <taxon>Viridiplantae</taxon>
        <taxon>Streptophyta</taxon>
        <taxon>Embryophyta</taxon>
        <taxon>Tracheophyta</taxon>
        <taxon>Spermatophyta</taxon>
        <taxon>Magnoliopsida</taxon>
        <taxon>eudicotyledons</taxon>
        <taxon>Gunneridae</taxon>
        <taxon>Pentapetalae</taxon>
        <taxon>asterids</taxon>
        <taxon>campanulids</taxon>
        <taxon>Asterales</taxon>
        <taxon>Asteraceae</taxon>
        <taxon>Asteroideae</taxon>
        <taxon>Heliantheae alliance</taxon>
        <taxon>Millerieae</taxon>
        <taxon>Smallanthus</taxon>
    </lineage>
</organism>
<name>A0ACB9IK27_9ASTR</name>
<sequence length="200" mass="23174">MPPYESQPPNDAATRLLKSLESLKQQILETFAEEDMIKKEAEEVRLRKQEEEANQKEEVICISELPIQEATPEVEQEEIDLAVPTPSEESEEETTTLQEYTAKNYTCINDVRITLPSECDFNQISIYAKFLKEMLTTPRIRELSYVILSRNHSTILQKLLTSNMMSFGPCFIKDTYVREIFVDNSQNTSLMHISVFNKLR</sequence>
<evidence type="ECO:0000313" key="1">
    <source>
        <dbReference type="EMBL" id="KAI3808350.1"/>
    </source>
</evidence>
<evidence type="ECO:0000313" key="2">
    <source>
        <dbReference type="Proteomes" id="UP001056120"/>
    </source>
</evidence>
<dbReference type="Proteomes" id="UP001056120">
    <property type="component" value="Linkage Group LG08"/>
</dbReference>
<accession>A0ACB9IK27</accession>
<reference evidence="1 2" key="2">
    <citation type="journal article" date="2022" name="Mol. Ecol. Resour.">
        <title>The genomes of chicory, endive, great burdock and yacon provide insights into Asteraceae paleo-polyploidization history and plant inulin production.</title>
        <authorList>
            <person name="Fan W."/>
            <person name="Wang S."/>
            <person name="Wang H."/>
            <person name="Wang A."/>
            <person name="Jiang F."/>
            <person name="Liu H."/>
            <person name="Zhao H."/>
            <person name="Xu D."/>
            <person name="Zhang Y."/>
        </authorList>
    </citation>
    <scope>NUCLEOTIDE SEQUENCE [LARGE SCALE GENOMIC DNA]</scope>
    <source>
        <strain evidence="2">cv. Yunnan</strain>
        <tissue evidence="1">Leaves</tissue>
    </source>
</reference>
<gene>
    <name evidence="1" type="ORF">L1987_24299</name>
</gene>
<proteinExistence type="predicted"/>
<protein>
    <submittedName>
        <fullName evidence="1">Uncharacterized protein</fullName>
    </submittedName>
</protein>
<comment type="caution">
    <text evidence="1">The sequence shown here is derived from an EMBL/GenBank/DDBJ whole genome shotgun (WGS) entry which is preliminary data.</text>
</comment>
<dbReference type="EMBL" id="CM042025">
    <property type="protein sequence ID" value="KAI3808350.1"/>
    <property type="molecule type" value="Genomic_DNA"/>
</dbReference>
<keyword evidence="2" id="KW-1185">Reference proteome</keyword>
<reference evidence="2" key="1">
    <citation type="journal article" date="2022" name="Mol. Ecol. Resour.">
        <title>The genomes of chicory, endive, great burdock and yacon provide insights into Asteraceae palaeo-polyploidization history and plant inulin production.</title>
        <authorList>
            <person name="Fan W."/>
            <person name="Wang S."/>
            <person name="Wang H."/>
            <person name="Wang A."/>
            <person name="Jiang F."/>
            <person name="Liu H."/>
            <person name="Zhao H."/>
            <person name="Xu D."/>
            <person name="Zhang Y."/>
        </authorList>
    </citation>
    <scope>NUCLEOTIDE SEQUENCE [LARGE SCALE GENOMIC DNA]</scope>
    <source>
        <strain evidence="2">cv. Yunnan</strain>
    </source>
</reference>